<dbReference type="RefSeq" id="WP_343858881.1">
    <property type="nucleotide sequence ID" value="NZ_BAAAFD010000004.1"/>
</dbReference>
<dbReference type="Gene3D" id="3.30.420.610">
    <property type="entry name" value="LOTUS domain-like"/>
    <property type="match status" value="1"/>
</dbReference>
<reference evidence="3" key="1">
    <citation type="journal article" date="2019" name="Int. J. Syst. Evol. Microbiol.">
        <title>The Global Catalogue of Microorganisms (GCM) 10K type strain sequencing project: providing services to taxonomists for standard genome sequencing and annotation.</title>
        <authorList>
            <consortium name="The Broad Institute Genomics Platform"/>
            <consortium name="The Broad Institute Genome Sequencing Center for Infectious Disease"/>
            <person name="Wu L."/>
            <person name="Ma J."/>
        </authorList>
    </citation>
    <scope>NUCLEOTIDE SEQUENCE [LARGE SCALE GENOMIC DNA]</scope>
    <source>
        <strain evidence="3">JCM 15896</strain>
    </source>
</reference>
<comment type="caution">
    <text evidence="2">The sequence shown here is derived from an EMBL/GenBank/DDBJ whole genome shotgun (WGS) entry which is preliminary data.</text>
</comment>
<organism evidence="2 3">
    <name type="scientific">Aliiglaciecola litoralis</name>
    <dbReference type="NCBI Taxonomy" id="582857"/>
    <lineage>
        <taxon>Bacteria</taxon>
        <taxon>Pseudomonadati</taxon>
        <taxon>Pseudomonadota</taxon>
        <taxon>Gammaproteobacteria</taxon>
        <taxon>Alteromonadales</taxon>
        <taxon>Alteromonadaceae</taxon>
        <taxon>Aliiglaciecola</taxon>
    </lineage>
</organism>
<gene>
    <name evidence="2" type="ORF">GCM10009114_17690</name>
</gene>
<protein>
    <submittedName>
        <fullName evidence="2">OST-HTH/LOTUS domain-containing protein</fullName>
    </submittedName>
</protein>
<sequence>MELKDLVDDVLRKIGRNMMLFQHLEYLLKYVVANGNWSGLASELENNKAKKEKAIKNQTMGQLVGQFLESSNPDHEADSNEPEELKEAYISFSFSIETDSKSYASQEVAWKKFVSERNELIHHLLPKFDTKSKSSCDELSIKLDTQSEVIRRKIKEIQSLVEALDKGRKELASYFASDEVRREVDLNFLTQSRLAMALVDIANQLGNEDGWVLLSSAGQIIKQNIPDELALLNANYGFEKLKDFMLATELFEFNEEQTSRGGVRIFYKLR</sequence>
<evidence type="ECO:0000313" key="3">
    <source>
        <dbReference type="Proteomes" id="UP001500359"/>
    </source>
</evidence>
<accession>A0ABP3WWT3</accession>
<dbReference type="CDD" id="cd10146">
    <property type="entry name" value="LabA_like_C"/>
    <property type="match status" value="1"/>
</dbReference>
<dbReference type="Proteomes" id="UP001500359">
    <property type="component" value="Unassembled WGS sequence"/>
</dbReference>
<dbReference type="EMBL" id="BAAAFD010000004">
    <property type="protein sequence ID" value="GAA0856307.1"/>
    <property type="molecule type" value="Genomic_DNA"/>
</dbReference>
<name>A0ABP3WWT3_9ALTE</name>
<dbReference type="InterPro" id="IPR041966">
    <property type="entry name" value="LOTUS-like"/>
</dbReference>
<dbReference type="Pfam" id="PF12872">
    <property type="entry name" value="OST-HTH"/>
    <property type="match status" value="1"/>
</dbReference>
<dbReference type="InterPro" id="IPR025605">
    <property type="entry name" value="OST-HTH/LOTUS_dom"/>
</dbReference>
<feature type="domain" description="HTH OST-type" evidence="1">
    <location>
        <begin position="196"/>
        <end position="259"/>
    </location>
</feature>
<evidence type="ECO:0000259" key="1">
    <source>
        <dbReference type="Pfam" id="PF12872"/>
    </source>
</evidence>
<evidence type="ECO:0000313" key="2">
    <source>
        <dbReference type="EMBL" id="GAA0856307.1"/>
    </source>
</evidence>
<keyword evidence="3" id="KW-1185">Reference proteome</keyword>
<proteinExistence type="predicted"/>